<evidence type="ECO:0000256" key="2">
    <source>
        <dbReference type="ARBA" id="ARBA00022748"/>
    </source>
</evidence>
<dbReference type="InterPro" id="IPR000866">
    <property type="entry name" value="AhpC/TSA"/>
</dbReference>
<dbReference type="GO" id="GO:0030313">
    <property type="term" value="C:cell envelope"/>
    <property type="evidence" value="ECO:0007669"/>
    <property type="project" value="UniProtKB-SubCell"/>
</dbReference>
<dbReference type="CDD" id="cd02966">
    <property type="entry name" value="TlpA_like_family"/>
    <property type="match status" value="1"/>
</dbReference>
<dbReference type="PANTHER" id="PTHR42852">
    <property type="entry name" value="THIOL:DISULFIDE INTERCHANGE PROTEIN DSBE"/>
    <property type="match status" value="1"/>
</dbReference>
<feature type="domain" description="Thioredoxin" evidence="5">
    <location>
        <begin position="35"/>
        <end position="173"/>
    </location>
</feature>
<evidence type="ECO:0000313" key="6">
    <source>
        <dbReference type="EMBL" id="OGL43953.1"/>
    </source>
</evidence>
<gene>
    <name evidence="6" type="ORF">A2W05_08250</name>
</gene>
<dbReference type="InterPro" id="IPR036249">
    <property type="entry name" value="Thioredoxin-like_sf"/>
</dbReference>
<reference evidence="6 7" key="1">
    <citation type="journal article" date="2016" name="Nat. Commun.">
        <title>Thousands of microbial genomes shed light on interconnected biogeochemical processes in an aquifer system.</title>
        <authorList>
            <person name="Anantharaman K."/>
            <person name="Brown C.T."/>
            <person name="Hug L.A."/>
            <person name="Sharon I."/>
            <person name="Castelle C.J."/>
            <person name="Probst A.J."/>
            <person name="Thomas B.C."/>
            <person name="Singh A."/>
            <person name="Wilkins M.J."/>
            <person name="Karaoz U."/>
            <person name="Brodie E.L."/>
            <person name="Williams K.H."/>
            <person name="Hubbard S.S."/>
            <person name="Banfield J.F."/>
        </authorList>
    </citation>
    <scope>NUCLEOTIDE SEQUENCE [LARGE SCALE GENOMIC DNA]</scope>
</reference>
<evidence type="ECO:0000256" key="1">
    <source>
        <dbReference type="ARBA" id="ARBA00004196"/>
    </source>
</evidence>
<dbReference type="GO" id="GO:0016491">
    <property type="term" value="F:oxidoreductase activity"/>
    <property type="evidence" value="ECO:0007669"/>
    <property type="project" value="InterPro"/>
</dbReference>
<dbReference type="Pfam" id="PF00578">
    <property type="entry name" value="AhpC-TSA"/>
    <property type="match status" value="1"/>
</dbReference>
<dbReference type="InterPro" id="IPR017937">
    <property type="entry name" value="Thioredoxin_CS"/>
</dbReference>
<sequence>MDSNFKKTFSGIIFLFLILLIFSCSKQDKAELSTDLIAKPAPYFTLPDINGKMINFNDFKGEILILNFWATWCPPCREEIPNFQDLYALHKGKGLEIIGISLDQGGIMAVKPFVEANKISYTILIGSEEVTNAYGGIIGIPTTFVIDRKGNIARKYVGYVDKEVLEEDIKKLM</sequence>
<evidence type="ECO:0000256" key="3">
    <source>
        <dbReference type="ARBA" id="ARBA00023157"/>
    </source>
</evidence>
<comment type="caution">
    <text evidence="6">The sequence shown here is derived from an EMBL/GenBank/DDBJ whole genome shotgun (WGS) entry which is preliminary data.</text>
</comment>
<evidence type="ECO:0000313" key="7">
    <source>
        <dbReference type="Proteomes" id="UP000178797"/>
    </source>
</evidence>
<organism evidence="6 7">
    <name type="scientific">Candidatus Schekmanbacteria bacterium RBG_16_38_10</name>
    <dbReference type="NCBI Taxonomy" id="1817879"/>
    <lineage>
        <taxon>Bacteria</taxon>
        <taxon>Candidatus Schekmaniibacteriota</taxon>
    </lineage>
</organism>
<protein>
    <recommendedName>
        <fullName evidence="5">Thioredoxin domain-containing protein</fullName>
    </recommendedName>
</protein>
<keyword evidence="2" id="KW-0201">Cytochrome c-type biogenesis</keyword>
<dbReference type="PANTHER" id="PTHR42852:SF6">
    <property type="entry name" value="THIOL:DISULFIDE INTERCHANGE PROTEIN DSBE"/>
    <property type="match status" value="1"/>
</dbReference>
<accession>A0A1F7RR01</accession>
<evidence type="ECO:0000256" key="4">
    <source>
        <dbReference type="ARBA" id="ARBA00023284"/>
    </source>
</evidence>
<dbReference type="Gene3D" id="3.40.30.10">
    <property type="entry name" value="Glutaredoxin"/>
    <property type="match status" value="1"/>
</dbReference>
<dbReference type="SUPFAM" id="SSF52833">
    <property type="entry name" value="Thioredoxin-like"/>
    <property type="match status" value="1"/>
</dbReference>
<dbReference type="PROSITE" id="PS00194">
    <property type="entry name" value="THIOREDOXIN_1"/>
    <property type="match status" value="1"/>
</dbReference>
<dbReference type="PROSITE" id="PS51257">
    <property type="entry name" value="PROKAR_LIPOPROTEIN"/>
    <property type="match status" value="1"/>
</dbReference>
<dbReference type="InterPro" id="IPR013766">
    <property type="entry name" value="Thioredoxin_domain"/>
</dbReference>
<name>A0A1F7RR01_9BACT</name>
<dbReference type="GO" id="GO:0017004">
    <property type="term" value="P:cytochrome complex assembly"/>
    <property type="evidence" value="ECO:0007669"/>
    <property type="project" value="UniProtKB-KW"/>
</dbReference>
<dbReference type="Proteomes" id="UP000178797">
    <property type="component" value="Unassembled WGS sequence"/>
</dbReference>
<dbReference type="AlphaFoldDB" id="A0A1F7RR01"/>
<evidence type="ECO:0000259" key="5">
    <source>
        <dbReference type="PROSITE" id="PS51352"/>
    </source>
</evidence>
<dbReference type="PROSITE" id="PS51352">
    <property type="entry name" value="THIOREDOXIN_2"/>
    <property type="match status" value="1"/>
</dbReference>
<dbReference type="GO" id="GO:0016209">
    <property type="term" value="F:antioxidant activity"/>
    <property type="evidence" value="ECO:0007669"/>
    <property type="project" value="InterPro"/>
</dbReference>
<comment type="subcellular location">
    <subcellularLocation>
        <location evidence="1">Cell envelope</location>
    </subcellularLocation>
</comment>
<proteinExistence type="predicted"/>
<dbReference type="EMBL" id="MGDE01000201">
    <property type="protein sequence ID" value="OGL43953.1"/>
    <property type="molecule type" value="Genomic_DNA"/>
</dbReference>
<keyword evidence="3" id="KW-1015">Disulfide bond</keyword>
<keyword evidence="4" id="KW-0676">Redox-active center</keyword>
<dbReference type="InterPro" id="IPR050553">
    <property type="entry name" value="Thioredoxin_ResA/DsbE_sf"/>
</dbReference>